<feature type="region of interest" description="Disordered" evidence="1">
    <location>
        <begin position="1"/>
        <end position="29"/>
    </location>
</feature>
<dbReference type="AlphaFoldDB" id="A0ABD0VWP2"/>
<feature type="compositionally biased region" description="Low complexity" evidence="1">
    <location>
        <begin position="1"/>
        <end position="20"/>
    </location>
</feature>
<protein>
    <submittedName>
        <fullName evidence="2">Uncharacterized protein</fullName>
    </submittedName>
</protein>
<dbReference type="EMBL" id="JANQDX010000001">
    <property type="protein sequence ID" value="KAL0928853.1"/>
    <property type="molecule type" value="Genomic_DNA"/>
</dbReference>
<evidence type="ECO:0000313" key="2">
    <source>
        <dbReference type="EMBL" id="KAL0928853.1"/>
    </source>
</evidence>
<evidence type="ECO:0000256" key="1">
    <source>
        <dbReference type="SAM" id="MobiDB-lite"/>
    </source>
</evidence>
<reference evidence="2 3" key="1">
    <citation type="journal article" date="2024" name="Plant Biotechnol. J.">
        <title>Dendrobium thyrsiflorum genome and its molecular insights into genes involved in important horticultural traits.</title>
        <authorList>
            <person name="Chen B."/>
            <person name="Wang J.Y."/>
            <person name="Zheng P.J."/>
            <person name="Li K.L."/>
            <person name="Liang Y.M."/>
            <person name="Chen X.F."/>
            <person name="Zhang C."/>
            <person name="Zhao X."/>
            <person name="He X."/>
            <person name="Zhang G.Q."/>
            <person name="Liu Z.J."/>
            <person name="Xu Q."/>
        </authorList>
    </citation>
    <scope>NUCLEOTIDE SEQUENCE [LARGE SCALE GENOMIC DNA]</scope>
    <source>
        <strain evidence="2">GZMU011</strain>
    </source>
</reference>
<comment type="caution">
    <text evidence="2">The sequence shown here is derived from an EMBL/GenBank/DDBJ whole genome shotgun (WGS) entry which is preliminary data.</text>
</comment>
<name>A0ABD0VWP2_DENTH</name>
<organism evidence="2 3">
    <name type="scientific">Dendrobium thyrsiflorum</name>
    <name type="common">Pinecone-like raceme dendrobium</name>
    <name type="synonym">Orchid</name>
    <dbReference type="NCBI Taxonomy" id="117978"/>
    <lineage>
        <taxon>Eukaryota</taxon>
        <taxon>Viridiplantae</taxon>
        <taxon>Streptophyta</taxon>
        <taxon>Embryophyta</taxon>
        <taxon>Tracheophyta</taxon>
        <taxon>Spermatophyta</taxon>
        <taxon>Magnoliopsida</taxon>
        <taxon>Liliopsida</taxon>
        <taxon>Asparagales</taxon>
        <taxon>Orchidaceae</taxon>
        <taxon>Epidendroideae</taxon>
        <taxon>Malaxideae</taxon>
        <taxon>Dendrobiinae</taxon>
        <taxon>Dendrobium</taxon>
    </lineage>
</organism>
<proteinExistence type="predicted"/>
<dbReference type="Proteomes" id="UP001552299">
    <property type="component" value="Unassembled WGS sequence"/>
</dbReference>
<accession>A0ABD0VWP2</accession>
<keyword evidence="3" id="KW-1185">Reference proteome</keyword>
<evidence type="ECO:0000313" key="3">
    <source>
        <dbReference type="Proteomes" id="UP001552299"/>
    </source>
</evidence>
<sequence>MFLQSPLPNLSNPSKNLLQNFPQNQSPIPKRLNPPQIKINPQQKNIPVLILRPRNPFPPPILRRLLLRRSAAGIVLVFIIFQQIESAGIDEGDVVEKGDVMEMDVFRRLARDLRRDPKPTVRGFVRHVDEGSLERLVLLRRPVRPIRRDVAGAGGDVLVAAVHVCVRRIMLGWCSAWTPHRAAI</sequence>
<gene>
    <name evidence="2" type="ORF">M5K25_000778</name>
</gene>